<keyword evidence="2" id="KW-1185">Reference proteome</keyword>
<reference evidence="1 2" key="1">
    <citation type="journal article" date="2024" name="Plant J.">
        <title>Genome sequences and population genomics reveal climatic adaptation and genomic divergence between two closely related sweetgum species.</title>
        <authorList>
            <person name="Xu W.Q."/>
            <person name="Ren C.Q."/>
            <person name="Zhang X.Y."/>
            <person name="Comes H.P."/>
            <person name="Liu X.H."/>
            <person name="Li Y.G."/>
            <person name="Kettle C.J."/>
            <person name="Jalonen R."/>
            <person name="Gaisberger H."/>
            <person name="Ma Y.Z."/>
            <person name="Qiu Y.X."/>
        </authorList>
    </citation>
    <scope>NUCLEOTIDE SEQUENCE [LARGE SCALE GENOMIC DNA]</scope>
    <source>
        <strain evidence="1">Hangzhou</strain>
    </source>
</reference>
<proteinExistence type="predicted"/>
<accession>A0AAP0RRR9</accession>
<dbReference type="AlphaFoldDB" id="A0AAP0RRR9"/>
<protein>
    <submittedName>
        <fullName evidence="1">Uncharacterized protein</fullName>
    </submittedName>
</protein>
<evidence type="ECO:0000313" key="2">
    <source>
        <dbReference type="Proteomes" id="UP001415857"/>
    </source>
</evidence>
<organism evidence="1 2">
    <name type="scientific">Liquidambar formosana</name>
    <name type="common">Formosan gum</name>
    <dbReference type="NCBI Taxonomy" id="63359"/>
    <lineage>
        <taxon>Eukaryota</taxon>
        <taxon>Viridiplantae</taxon>
        <taxon>Streptophyta</taxon>
        <taxon>Embryophyta</taxon>
        <taxon>Tracheophyta</taxon>
        <taxon>Spermatophyta</taxon>
        <taxon>Magnoliopsida</taxon>
        <taxon>eudicotyledons</taxon>
        <taxon>Gunneridae</taxon>
        <taxon>Pentapetalae</taxon>
        <taxon>Saxifragales</taxon>
        <taxon>Altingiaceae</taxon>
        <taxon>Liquidambar</taxon>
    </lineage>
</organism>
<evidence type="ECO:0000313" key="1">
    <source>
        <dbReference type="EMBL" id="KAK9283290.1"/>
    </source>
</evidence>
<sequence>MGAKVRSAISGTINIAVFTGWDQADFYADFGGFGSNQTWGFRIILCFSEGGLFMTGPPISSETREEDKPGMKQLKMAGNLAINSLWMVGALGKNVCEA</sequence>
<name>A0AAP0RRR9_LIQFO</name>
<dbReference type="Proteomes" id="UP001415857">
    <property type="component" value="Unassembled WGS sequence"/>
</dbReference>
<gene>
    <name evidence="1" type="ORF">L1049_011526</name>
</gene>
<dbReference type="EMBL" id="JBBPBK010000006">
    <property type="protein sequence ID" value="KAK9283290.1"/>
    <property type="molecule type" value="Genomic_DNA"/>
</dbReference>
<comment type="caution">
    <text evidence="1">The sequence shown here is derived from an EMBL/GenBank/DDBJ whole genome shotgun (WGS) entry which is preliminary data.</text>
</comment>